<dbReference type="GO" id="GO:0032267">
    <property type="term" value="F:tRNA(Ile)-lysidine synthase activity"/>
    <property type="evidence" value="ECO:0007669"/>
    <property type="project" value="UniProtKB-EC"/>
</dbReference>
<comment type="domain">
    <text evidence="6">The N-terminal region contains the highly conserved SGGXDS motif, predicted to be a P-loop motif involved in ATP binding.</text>
</comment>
<accession>A0A517PD19</accession>
<dbReference type="AlphaFoldDB" id="A0A517PD19"/>
<protein>
    <recommendedName>
        <fullName evidence="6">tRNA(Ile)-lysidine synthase</fullName>
        <ecNumber evidence="6">6.3.4.19</ecNumber>
    </recommendedName>
    <alternativeName>
        <fullName evidence="6">tRNA(Ile)-2-lysyl-cytidine synthase</fullName>
    </alternativeName>
    <alternativeName>
        <fullName evidence="6">tRNA(Ile)-lysidine synthetase</fullName>
    </alternativeName>
</protein>
<dbReference type="KEGG" id="acaf:CA12_33880"/>
<name>A0A517PD19_9PLAN</name>
<keyword evidence="4 6" id="KW-0067">ATP-binding</keyword>
<comment type="function">
    <text evidence="6">Ligates lysine onto the cytidine present at position 34 of the AUA codon-specific tRNA(Ile) that contains the anticodon CAU, in an ATP-dependent manner. Cytidine is converted to lysidine, thus changing the amino acid specificity of the tRNA from methionine to isoleucine.</text>
</comment>
<dbReference type="Pfam" id="PF01171">
    <property type="entry name" value="ATP_bind_3"/>
    <property type="match status" value="1"/>
</dbReference>
<evidence type="ECO:0000256" key="1">
    <source>
        <dbReference type="ARBA" id="ARBA00022598"/>
    </source>
</evidence>
<comment type="subcellular location">
    <subcellularLocation>
        <location evidence="6">Cytoplasm</location>
    </subcellularLocation>
</comment>
<keyword evidence="3 6" id="KW-0547">Nucleotide-binding</keyword>
<dbReference type="GO" id="GO:0005524">
    <property type="term" value="F:ATP binding"/>
    <property type="evidence" value="ECO:0007669"/>
    <property type="project" value="UniProtKB-UniRule"/>
</dbReference>
<dbReference type="InterPro" id="IPR012795">
    <property type="entry name" value="tRNA_Ile_lys_synt_N"/>
</dbReference>
<sequence>MTERPPFVAAVGAALEDLGVAGRVPVACSGGGDSLALLRACVELRDGGADLAPIAAHFDHRQRPGSAADSDHVEELAGLWRCDVTLGTFDGAAGASEATLRIARYDWLRAAAGRAAAAWVLTGHTADDQAETVWLRIIRGTGVAGLAGIPAVGPLPGSTAHGPEVTVVRPMLGVTGAVARGFLADRGVGWRDDPTNAAANYTRNRLRQDVLPQLEALNPRVREAAVRLAAAARDEAESTTGLADAVLGRALLCADERVIELREEPLAALTEPARRAVLRRVWQRAGWPERRMGRAEWVRLAALRPGDGKIQLPHGVSAFYATDELFLRR</sequence>
<evidence type="ECO:0000256" key="4">
    <source>
        <dbReference type="ARBA" id="ARBA00022840"/>
    </source>
</evidence>
<gene>
    <name evidence="6 8" type="primary">tilS</name>
    <name evidence="8" type="ORF">CA12_33880</name>
</gene>
<dbReference type="PANTHER" id="PTHR43033:SF1">
    <property type="entry name" value="TRNA(ILE)-LYSIDINE SYNTHASE-RELATED"/>
    <property type="match status" value="1"/>
</dbReference>
<evidence type="ECO:0000256" key="5">
    <source>
        <dbReference type="ARBA" id="ARBA00048539"/>
    </source>
</evidence>
<evidence type="ECO:0000313" key="8">
    <source>
        <dbReference type="EMBL" id="QDT17269.1"/>
    </source>
</evidence>
<evidence type="ECO:0000313" key="9">
    <source>
        <dbReference type="Proteomes" id="UP000318741"/>
    </source>
</evidence>
<evidence type="ECO:0000256" key="3">
    <source>
        <dbReference type="ARBA" id="ARBA00022741"/>
    </source>
</evidence>
<reference evidence="8 9" key="1">
    <citation type="submission" date="2019-02" db="EMBL/GenBank/DDBJ databases">
        <title>Deep-cultivation of Planctomycetes and their phenomic and genomic characterization uncovers novel biology.</title>
        <authorList>
            <person name="Wiegand S."/>
            <person name="Jogler M."/>
            <person name="Boedeker C."/>
            <person name="Pinto D."/>
            <person name="Vollmers J."/>
            <person name="Rivas-Marin E."/>
            <person name="Kohn T."/>
            <person name="Peeters S.H."/>
            <person name="Heuer A."/>
            <person name="Rast P."/>
            <person name="Oberbeckmann S."/>
            <person name="Bunk B."/>
            <person name="Jeske O."/>
            <person name="Meyerdierks A."/>
            <person name="Storesund J.E."/>
            <person name="Kallscheuer N."/>
            <person name="Luecker S."/>
            <person name="Lage O.M."/>
            <person name="Pohl T."/>
            <person name="Merkel B.J."/>
            <person name="Hornburger P."/>
            <person name="Mueller R.-W."/>
            <person name="Bruemmer F."/>
            <person name="Labrenz M."/>
            <person name="Spormann A.M."/>
            <person name="Op den Camp H."/>
            <person name="Overmann J."/>
            <person name="Amann R."/>
            <person name="Jetten M.S.M."/>
            <person name="Mascher T."/>
            <person name="Medema M.H."/>
            <person name="Devos D.P."/>
            <person name="Kaster A.-K."/>
            <person name="Ovreas L."/>
            <person name="Rohde M."/>
            <person name="Galperin M.Y."/>
            <person name="Jogler C."/>
        </authorList>
    </citation>
    <scope>NUCLEOTIDE SEQUENCE [LARGE SCALE GENOMIC DNA]</scope>
    <source>
        <strain evidence="8 9">CA12</strain>
    </source>
</reference>
<evidence type="ECO:0000256" key="2">
    <source>
        <dbReference type="ARBA" id="ARBA00022694"/>
    </source>
</evidence>
<dbReference type="EC" id="6.3.4.19" evidence="6"/>
<dbReference type="Proteomes" id="UP000318741">
    <property type="component" value="Chromosome"/>
</dbReference>
<organism evidence="8 9">
    <name type="scientific">Alienimonas californiensis</name>
    <dbReference type="NCBI Taxonomy" id="2527989"/>
    <lineage>
        <taxon>Bacteria</taxon>
        <taxon>Pseudomonadati</taxon>
        <taxon>Planctomycetota</taxon>
        <taxon>Planctomycetia</taxon>
        <taxon>Planctomycetales</taxon>
        <taxon>Planctomycetaceae</taxon>
        <taxon>Alienimonas</taxon>
    </lineage>
</organism>
<proteinExistence type="inferred from homology"/>
<keyword evidence="9" id="KW-1185">Reference proteome</keyword>
<dbReference type="GO" id="GO:0005737">
    <property type="term" value="C:cytoplasm"/>
    <property type="evidence" value="ECO:0007669"/>
    <property type="project" value="UniProtKB-SubCell"/>
</dbReference>
<dbReference type="Gene3D" id="3.40.50.620">
    <property type="entry name" value="HUPs"/>
    <property type="match status" value="1"/>
</dbReference>
<dbReference type="InterPro" id="IPR014729">
    <property type="entry name" value="Rossmann-like_a/b/a_fold"/>
</dbReference>
<dbReference type="CDD" id="cd01992">
    <property type="entry name" value="TilS_N"/>
    <property type="match status" value="1"/>
</dbReference>
<feature type="domain" description="tRNA(Ile)-lysidine/2-thiocytidine synthase N-terminal" evidence="7">
    <location>
        <begin position="25"/>
        <end position="208"/>
    </location>
</feature>
<comment type="similarity">
    <text evidence="6">Belongs to the tRNA(Ile)-lysidine synthase family.</text>
</comment>
<keyword evidence="6" id="KW-0963">Cytoplasm</keyword>
<keyword evidence="1 6" id="KW-0436">Ligase</keyword>
<dbReference type="RefSeq" id="WP_145360154.1">
    <property type="nucleotide sequence ID" value="NZ_CP036265.1"/>
</dbReference>
<dbReference type="PANTHER" id="PTHR43033">
    <property type="entry name" value="TRNA(ILE)-LYSIDINE SYNTHASE-RELATED"/>
    <property type="match status" value="1"/>
</dbReference>
<feature type="binding site" evidence="6">
    <location>
        <begin position="29"/>
        <end position="34"/>
    </location>
    <ligand>
        <name>ATP</name>
        <dbReference type="ChEBI" id="CHEBI:30616"/>
    </ligand>
</feature>
<dbReference type="OrthoDB" id="9807403at2"/>
<dbReference type="HAMAP" id="MF_01161">
    <property type="entry name" value="tRNA_Ile_lys_synt"/>
    <property type="match status" value="1"/>
</dbReference>
<evidence type="ECO:0000259" key="7">
    <source>
        <dbReference type="Pfam" id="PF01171"/>
    </source>
</evidence>
<dbReference type="SUPFAM" id="SSF52402">
    <property type="entry name" value="Adenine nucleotide alpha hydrolases-like"/>
    <property type="match status" value="1"/>
</dbReference>
<dbReference type="InterPro" id="IPR012094">
    <property type="entry name" value="tRNA_Ile_lys_synt"/>
</dbReference>
<evidence type="ECO:0000256" key="6">
    <source>
        <dbReference type="HAMAP-Rule" id="MF_01161"/>
    </source>
</evidence>
<dbReference type="NCBIfam" id="TIGR02432">
    <property type="entry name" value="lysidine_TilS_N"/>
    <property type="match status" value="1"/>
</dbReference>
<keyword evidence="2 6" id="KW-0819">tRNA processing</keyword>
<dbReference type="EMBL" id="CP036265">
    <property type="protein sequence ID" value="QDT17269.1"/>
    <property type="molecule type" value="Genomic_DNA"/>
</dbReference>
<dbReference type="GO" id="GO:0006400">
    <property type="term" value="P:tRNA modification"/>
    <property type="evidence" value="ECO:0007669"/>
    <property type="project" value="UniProtKB-UniRule"/>
</dbReference>
<comment type="catalytic activity">
    <reaction evidence="5 6">
        <text>cytidine(34) in tRNA(Ile2) + L-lysine + ATP = lysidine(34) in tRNA(Ile2) + AMP + diphosphate + H(+)</text>
        <dbReference type="Rhea" id="RHEA:43744"/>
        <dbReference type="Rhea" id="RHEA-COMP:10625"/>
        <dbReference type="Rhea" id="RHEA-COMP:10670"/>
        <dbReference type="ChEBI" id="CHEBI:15378"/>
        <dbReference type="ChEBI" id="CHEBI:30616"/>
        <dbReference type="ChEBI" id="CHEBI:32551"/>
        <dbReference type="ChEBI" id="CHEBI:33019"/>
        <dbReference type="ChEBI" id="CHEBI:82748"/>
        <dbReference type="ChEBI" id="CHEBI:83665"/>
        <dbReference type="ChEBI" id="CHEBI:456215"/>
        <dbReference type="EC" id="6.3.4.19"/>
    </reaction>
</comment>
<dbReference type="InterPro" id="IPR011063">
    <property type="entry name" value="TilS/TtcA_N"/>
</dbReference>